<dbReference type="EMBL" id="VWFC01000001">
    <property type="protein sequence ID" value="KAB1331557.1"/>
    <property type="molecule type" value="Genomic_DNA"/>
</dbReference>
<protein>
    <submittedName>
        <fullName evidence="2">Uncharacterized protein</fullName>
    </submittedName>
</protein>
<dbReference type="Proteomes" id="UP000375690">
    <property type="component" value="Unassembled WGS sequence"/>
</dbReference>
<proteinExistence type="predicted"/>
<evidence type="ECO:0000313" key="3">
    <source>
        <dbReference type="EMBL" id="KAB1331557.1"/>
    </source>
</evidence>
<dbReference type="Proteomes" id="UP000323717">
    <property type="component" value="Unassembled WGS sequence"/>
</dbReference>
<evidence type="ECO:0000313" key="2">
    <source>
        <dbReference type="EMBL" id="KAA3940488.1"/>
    </source>
</evidence>
<gene>
    <name evidence="3" type="ORF">F3B53_01865</name>
    <name evidence="2" type="ORF">F3D71_23560</name>
</gene>
<evidence type="ECO:0000313" key="5">
    <source>
        <dbReference type="Proteomes" id="UP000375690"/>
    </source>
</evidence>
<feature type="region of interest" description="Disordered" evidence="1">
    <location>
        <begin position="73"/>
        <end position="92"/>
    </location>
</feature>
<reference evidence="4 5" key="1">
    <citation type="journal article" date="2019" name="Nat. Med.">
        <title>A library of human gut bacterial isolates paired with longitudinal multiomics data enables mechanistic microbiome research.</title>
        <authorList>
            <person name="Poyet M."/>
            <person name="Groussin M."/>
            <person name="Gibbons S.M."/>
            <person name="Avila-Pacheco J."/>
            <person name="Jiang X."/>
            <person name="Kearney S.M."/>
            <person name="Perrotta A.R."/>
            <person name="Berdy B."/>
            <person name="Zhao S."/>
            <person name="Lieberman T.D."/>
            <person name="Swanson P.K."/>
            <person name="Smith M."/>
            <person name="Roesemann S."/>
            <person name="Alexander J.E."/>
            <person name="Rich S.A."/>
            <person name="Livny J."/>
            <person name="Vlamakis H."/>
            <person name="Clish C."/>
            <person name="Bullock K."/>
            <person name="Deik A."/>
            <person name="Scott J."/>
            <person name="Pierce K.A."/>
            <person name="Xavier R.J."/>
            <person name="Alm E.J."/>
        </authorList>
    </citation>
    <scope>NUCLEOTIDE SEQUENCE [LARGE SCALE GENOMIC DNA]</scope>
    <source>
        <strain evidence="2 4">BIOML-A163</strain>
        <strain evidence="3 5">BIOML-A2</strain>
    </source>
</reference>
<dbReference type="EMBL" id="VWLE01000489">
    <property type="protein sequence ID" value="KAA3940488.1"/>
    <property type="molecule type" value="Genomic_DNA"/>
</dbReference>
<evidence type="ECO:0000313" key="4">
    <source>
        <dbReference type="Proteomes" id="UP000323717"/>
    </source>
</evidence>
<comment type="caution">
    <text evidence="2">The sequence shown here is derived from an EMBL/GenBank/DDBJ whole genome shotgun (WGS) entry which is preliminary data.</text>
</comment>
<name>A0A5M5BWN0_BACOV</name>
<accession>A0A5M5BWN0</accession>
<dbReference type="AlphaFoldDB" id="A0A5M5BWN0"/>
<organism evidence="2 4">
    <name type="scientific">Bacteroides ovatus</name>
    <dbReference type="NCBI Taxonomy" id="28116"/>
    <lineage>
        <taxon>Bacteria</taxon>
        <taxon>Pseudomonadati</taxon>
        <taxon>Bacteroidota</taxon>
        <taxon>Bacteroidia</taxon>
        <taxon>Bacteroidales</taxon>
        <taxon>Bacteroidaceae</taxon>
        <taxon>Bacteroides</taxon>
    </lineage>
</organism>
<evidence type="ECO:0000256" key="1">
    <source>
        <dbReference type="SAM" id="MobiDB-lite"/>
    </source>
</evidence>
<sequence>MSFRLQEITRLKERIIRDESRMDEIINILIERDTSEKSKETDDLILELNSTGIRIERDKVSLAKLKAPSELTDEDRKYLPGPGSSEKFNIKY</sequence>